<keyword evidence="1" id="KW-0812">Transmembrane</keyword>
<feature type="transmembrane region" description="Helical" evidence="1">
    <location>
        <begin position="207"/>
        <end position="230"/>
    </location>
</feature>
<gene>
    <name evidence="2" type="ORF">CS060_07430</name>
</gene>
<evidence type="ECO:0000313" key="2">
    <source>
        <dbReference type="EMBL" id="PIC04950.1"/>
    </source>
</evidence>
<dbReference type="Pfam" id="PF10920">
    <property type="entry name" value="DUF2705"/>
    <property type="match status" value="1"/>
</dbReference>
<proteinExistence type="predicted"/>
<name>A0A2G5RQI1_9BACL</name>
<accession>A0A2G5RQI1</accession>
<dbReference type="InterPro" id="IPR024295">
    <property type="entry name" value="DUF2705"/>
</dbReference>
<dbReference type="AlphaFoldDB" id="A0A2G5RQI1"/>
<feature type="transmembrane region" description="Helical" evidence="1">
    <location>
        <begin position="160"/>
        <end position="187"/>
    </location>
</feature>
<comment type="caution">
    <text evidence="2">The sequence shown here is derived from an EMBL/GenBank/DDBJ whole genome shotgun (WGS) entry which is preliminary data.</text>
</comment>
<dbReference type="Proteomes" id="UP000230559">
    <property type="component" value="Unassembled WGS sequence"/>
</dbReference>
<evidence type="ECO:0000256" key="1">
    <source>
        <dbReference type="SAM" id="Phobius"/>
    </source>
</evidence>
<feature type="transmembrane region" description="Helical" evidence="1">
    <location>
        <begin position="94"/>
        <end position="115"/>
    </location>
</feature>
<dbReference type="RefSeq" id="WP_035049412.1">
    <property type="nucleotide sequence ID" value="NZ_PEDM01000012.1"/>
</dbReference>
<protein>
    <submittedName>
        <fullName evidence="2">DUF2705 domain-containing protein</fullName>
    </submittedName>
</protein>
<keyword evidence="1" id="KW-0472">Membrane</keyword>
<keyword evidence="1" id="KW-1133">Transmembrane helix</keyword>
<evidence type="ECO:0000313" key="3">
    <source>
        <dbReference type="Proteomes" id="UP000230559"/>
    </source>
</evidence>
<dbReference type="EMBL" id="PEDM01000012">
    <property type="protein sequence ID" value="PIC04950.1"/>
    <property type="molecule type" value="Genomic_DNA"/>
</dbReference>
<sequence>MIRHFSFFLFVVGSFIVQAIFSNHFQLFSFYGSFVDGVPFTLSHGLVYKYLLIWYLPIASISFYFSGYLEDVRKYAIVLFVRSYNRMKWMLNQYIYAFVVTMIFIFIQTFIMFLFRACSENIWTPNGIKGLCMYLLSIYTLICLQLFLELYVGARFSHLIVNLYVILSILLSNELHDGLNWLHYFFIPDHGMGFRNGLSSSTAFEQYVIHFSIGCLVLLFSQFLLVSFSVRKTKKMDWL</sequence>
<organism evidence="2 3">
    <name type="scientific">Anoxybacillus flavithermus</name>
    <dbReference type="NCBI Taxonomy" id="33934"/>
    <lineage>
        <taxon>Bacteria</taxon>
        <taxon>Bacillati</taxon>
        <taxon>Bacillota</taxon>
        <taxon>Bacilli</taxon>
        <taxon>Bacillales</taxon>
        <taxon>Anoxybacillaceae</taxon>
        <taxon>Anoxybacillus</taxon>
    </lineage>
</organism>
<feature type="transmembrane region" description="Helical" evidence="1">
    <location>
        <begin position="127"/>
        <end position="148"/>
    </location>
</feature>
<reference evidence="2 3" key="1">
    <citation type="submission" date="2017-10" db="EMBL/GenBank/DDBJ databases">
        <title>Draft genome sequence of Anoxybacillus flavithermus KU2-6-11 from caldera Uzon (Russia:Kamchtka).</title>
        <authorList>
            <person name="Korzhuk A.V."/>
            <person name="Rozanov A.S."/>
            <person name="Bryanskaya A.V."/>
            <person name="Peltek S.E."/>
        </authorList>
    </citation>
    <scope>NUCLEOTIDE SEQUENCE [LARGE SCALE GENOMIC DNA]</scope>
    <source>
        <strain evidence="2 3">KU2-6_11</strain>
    </source>
</reference>
<feature type="transmembrane region" description="Helical" evidence="1">
    <location>
        <begin position="46"/>
        <end position="65"/>
    </location>
</feature>